<dbReference type="OrthoDB" id="1306244at2759"/>
<name>A0A9J5WJR2_SOLCO</name>
<feature type="region of interest" description="Disordered" evidence="1">
    <location>
        <begin position="146"/>
        <end position="165"/>
    </location>
</feature>
<evidence type="ECO:0000256" key="1">
    <source>
        <dbReference type="SAM" id="MobiDB-lite"/>
    </source>
</evidence>
<dbReference type="Pfam" id="PF20167">
    <property type="entry name" value="Transposase_32"/>
    <property type="match status" value="1"/>
</dbReference>
<proteinExistence type="predicted"/>
<comment type="caution">
    <text evidence="3">The sequence shown here is derived from an EMBL/GenBank/DDBJ whole genome shotgun (WGS) entry which is preliminary data.</text>
</comment>
<sequence length="394" mass="43831">MVRGKKVECHSEYINVVLGRPLHSALPYEGLPIVQSLDDLKGSGLASSTTLSCHPRKSIMCHHKAACLGSIMARRRIDLGLLTLQEMAMRAKQRHISLSFPVLITELCRRVGVPRDPANDIEVIPSSSMDIRCIEAEFTREEVDSIPALSSSSSQAPDASSSSQPARITQAMILKMGQLAYSVDMRATRLERSIPGMIDSAILATLTPFQTFVDALTVRIIACESRQWEASEVTALKAEIASLRKDVDYLKSTDFTSLLETAEDRYAPDTSRLPPATTRDIQRDGTAYAESDVETDEELISVHAEETLGSRDESIFRDLPGLIETVVQPVIHTLSTETSTAAPMDLAVIFRLRLLRALMPIYRLLHQPPRERLLRQDLLLPPSLSYYIFTFGYF</sequence>
<evidence type="ECO:0000259" key="2">
    <source>
        <dbReference type="Pfam" id="PF20167"/>
    </source>
</evidence>
<dbReference type="Proteomes" id="UP000824120">
    <property type="component" value="Chromosome 11"/>
</dbReference>
<feature type="domain" description="Putative plant transposon protein" evidence="2">
    <location>
        <begin position="1"/>
        <end position="114"/>
    </location>
</feature>
<protein>
    <recommendedName>
        <fullName evidence="2">Putative plant transposon protein domain-containing protein</fullName>
    </recommendedName>
</protein>
<dbReference type="EMBL" id="JACXVP010000011">
    <property type="protein sequence ID" value="KAG5576113.1"/>
    <property type="molecule type" value="Genomic_DNA"/>
</dbReference>
<dbReference type="AlphaFoldDB" id="A0A9J5WJR2"/>
<dbReference type="PANTHER" id="PTHR33180:SF31">
    <property type="entry name" value="POLYPROTEIN PROTEIN"/>
    <property type="match status" value="1"/>
</dbReference>
<dbReference type="PANTHER" id="PTHR33180">
    <property type="entry name" value="PHOTOSYSTEM II CP43 REACTION CENTER PROTEIN"/>
    <property type="match status" value="1"/>
</dbReference>
<accession>A0A9J5WJR2</accession>
<gene>
    <name evidence="3" type="ORF">H5410_056247</name>
</gene>
<keyword evidence="4" id="KW-1185">Reference proteome</keyword>
<dbReference type="InterPro" id="IPR046796">
    <property type="entry name" value="Transposase_32_dom"/>
</dbReference>
<evidence type="ECO:0000313" key="4">
    <source>
        <dbReference type="Proteomes" id="UP000824120"/>
    </source>
</evidence>
<evidence type="ECO:0000313" key="3">
    <source>
        <dbReference type="EMBL" id="KAG5576113.1"/>
    </source>
</evidence>
<organism evidence="3 4">
    <name type="scientific">Solanum commersonii</name>
    <name type="common">Commerson's wild potato</name>
    <name type="synonym">Commerson's nightshade</name>
    <dbReference type="NCBI Taxonomy" id="4109"/>
    <lineage>
        <taxon>Eukaryota</taxon>
        <taxon>Viridiplantae</taxon>
        <taxon>Streptophyta</taxon>
        <taxon>Embryophyta</taxon>
        <taxon>Tracheophyta</taxon>
        <taxon>Spermatophyta</taxon>
        <taxon>Magnoliopsida</taxon>
        <taxon>eudicotyledons</taxon>
        <taxon>Gunneridae</taxon>
        <taxon>Pentapetalae</taxon>
        <taxon>asterids</taxon>
        <taxon>lamiids</taxon>
        <taxon>Solanales</taxon>
        <taxon>Solanaceae</taxon>
        <taxon>Solanoideae</taxon>
        <taxon>Solaneae</taxon>
        <taxon>Solanum</taxon>
    </lineage>
</organism>
<reference evidence="3 4" key="1">
    <citation type="submission" date="2020-09" db="EMBL/GenBank/DDBJ databases">
        <title>De no assembly of potato wild relative species, Solanum commersonii.</title>
        <authorList>
            <person name="Cho K."/>
        </authorList>
    </citation>
    <scope>NUCLEOTIDE SEQUENCE [LARGE SCALE GENOMIC DNA]</scope>
    <source>
        <strain evidence="3">LZ3.2</strain>
        <tissue evidence="3">Leaf</tissue>
    </source>
</reference>